<evidence type="ECO:0000256" key="1">
    <source>
        <dbReference type="SAM" id="Phobius"/>
    </source>
</evidence>
<keyword evidence="1" id="KW-1133">Transmembrane helix</keyword>
<keyword evidence="1" id="KW-0472">Membrane</keyword>
<evidence type="ECO:0000313" key="2">
    <source>
        <dbReference type="EMBL" id="CCC48291.1"/>
    </source>
</evidence>
<protein>
    <submittedName>
        <fullName evidence="2">Uncharacterized protein</fullName>
    </submittedName>
</protein>
<feature type="transmembrane region" description="Helical" evidence="1">
    <location>
        <begin position="114"/>
        <end position="132"/>
    </location>
</feature>
<name>G0TWF3_TRYVY</name>
<dbReference type="AlphaFoldDB" id="G0TWF3"/>
<reference evidence="2" key="1">
    <citation type="journal article" date="2012" name="Proc. Natl. Acad. Sci. U.S.A.">
        <title>Antigenic diversity is generated by distinct evolutionary mechanisms in African trypanosome species.</title>
        <authorList>
            <person name="Jackson A.P."/>
            <person name="Berry A."/>
            <person name="Aslett M."/>
            <person name="Allison H.C."/>
            <person name="Burton P."/>
            <person name="Vavrova-Anderson J."/>
            <person name="Brown R."/>
            <person name="Browne H."/>
            <person name="Corton N."/>
            <person name="Hauser H."/>
            <person name="Gamble J."/>
            <person name="Gilderthorp R."/>
            <person name="Marcello L."/>
            <person name="McQuillan J."/>
            <person name="Otto T.D."/>
            <person name="Quail M.A."/>
            <person name="Sanders M.J."/>
            <person name="van Tonder A."/>
            <person name="Ginger M.L."/>
            <person name="Field M.C."/>
            <person name="Barry J.D."/>
            <person name="Hertz-Fowler C."/>
            <person name="Berriman M."/>
        </authorList>
    </citation>
    <scope>NUCLEOTIDE SEQUENCE</scope>
    <source>
        <strain evidence="2">Y486</strain>
    </source>
</reference>
<proteinExistence type="predicted"/>
<dbReference type="VEuPathDB" id="TriTrypDB:TvY486_0600820"/>
<gene>
    <name evidence="2" type="ORF">TVY486_0600820</name>
</gene>
<organism evidence="2">
    <name type="scientific">Trypanosoma vivax (strain Y486)</name>
    <dbReference type="NCBI Taxonomy" id="1055687"/>
    <lineage>
        <taxon>Eukaryota</taxon>
        <taxon>Discoba</taxon>
        <taxon>Euglenozoa</taxon>
        <taxon>Kinetoplastea</taxon>
        <taxon>Metakinetoplastina</taxon>
        <taxon>Trypanosomatida</taxon>
        <taxon>Trypanosomatidae</taxon>
        <taxon>Trypanosoma</taxon>
        <taxon>Duttonella</taxon>
    </lineage>
</organism>
<keyword evidence="1" id="KW-0812">Transmembrane</keyword>
<sequence>MDGAQLGFFTKPSTVAGLMFGVALTILLDAIIINEGEMPANRCTGTLLLHALFSTIGLALVMLSSLTHRRKMHAVTNAMLLVGWGVCFFTGVSALIICKSWFTGMQERMRAEPGVALVGFTSAFQLCGFFVWQSGQSLADEYTTRTTEA</sequence>
<feature type="transmembrane region" description="Helical" evidence="1">
    <location>
        <begin position="45"/>
        <end position="66"/>
    </location>
</feature>
<feature type="transmembrane region" description="Helical" evidence="1">
    <location>
        <begin position="15"/>
        <end position="33"/>
    </location>
</feature>
<feature type="transmembrane region" description="Helical" evidence="1">
    <location>
        <begin position="78"/>
        <end position="102"/>
    </location>
</feature>
<accession>G0TWF3</accession>
<dbReference type="EMBL" id="HE573022">
    <property type="protein sequence ID" value="CCC48291.1"/>
    <property type="molecule type" value="Genomic_DNA"/>
</dbReference>